<proteinExistence type="predicted"/>
<sequence length="510" mass="56138">MSSTSSSNSFEDNISHVFNDPEPISFSLLELDSFAETPVSFQRSLALEPNTTLDKTNIATLAGAMGEEALEVGEDECQSNIPEMSYETPNETNTATLAGAMGEEALEVAEKECQMPSETPNKTDIATLAGAMGEEALVVAEEECQSNIPDIAPFAAAAAGDEDVEVAVEERQSIIPAMPSRVNTTPSPVTVGSKRGRKKKTKEEQEEFYSQRPDWLPEGGGRSNQQPEVEATAILNYFMSYNSYAASMRRYSPPYYSPPRRGYGGRGRSPPRRGYGGRKGQNNGSLLVRNIPLDCRAEELRAPFERFGPVRDVYIPKDYYSGEPRGFAFVQFVDPYDASEAQHHMNRQLFCGREITVVVAAETRKRPEEMRSRARPSRGPSGYGGRRSSNYVLELDKGQDPTLLPQDGGVITLFPQLKGKPAAQGPLGEILHKVAVLTTLAEDHTLLVTVMQIGMMLAMAMNEEMHMLMKEMLIGDHLVVRLDRHLGHVQDLLTCPPGGADNEWRQGKTV</sequence>
<evidence type="ECO:0000313" key="1">
    <source>
        <dbReference type="EMBL" id="KAJ8636747.1"/>
    </source>
</evidence>
<dbReference type="EMBL" id="CM056811">
    <property type="protein sequence ID" value="KAJ8636747.1"/>
    <property type="molecule type" value="Genomic_DNA"/>
</dbReference>
<name>A0ACC2LTF7_PERAE</name>
<gene>
    <name evidence="1" type="ORF">MRB53_011014</name>
</gene>
<keyword evidence="2" id="KW-1185">Reference proteome</keyword>
<dbReference type="Proteomes" id="UP001234297">
    <property type="component" value="Chromosome 3"/>
</dbReference>
<organism evidence="1 2">
    <name type="scientific">Persea americana</name>
    <name type="common">Avocado</name>
    <dbReference type="NCBI Taxonomy" id="3435"/>
    <lineage>
        <taxon>Eukaryota</taxon>
        <taxon>Viridiplantae</taxon>
        <taxon>Streptophyta</taxon>
        <taxon>Embryophyta</taxon>
        <taxon>Tracheophyta</taxon>
        <taxon>Spermatophyta</taxon>
        <taxon>Magnoliopsida</taxon>
        <taxon>Magnoliidae</taxon>
        <taxon>Laurales</taxon>
        <taxon>Lauraceae</taxon>
        <taxon>Persea</taxon>
    </lineage>
</organism>
<protein>
    <submittedName>
        <fullName evidence="1">Uncharacterized protein</fullName>
    </submittedName>
</protein>
<accession>A0ACC2LTF7</accession>
<evidence type="ECO:0000313" key="2">
    <source>
        <dbReference type="Proteomes" id="UP001234297"/>
    </source>
</evidence>
<reference evidence="1 2" key="1">
    <citation type="journal article" date="2022" name="Hortic Res">
        <title>A haplotype resolved chromosomal level avocado genome allows analysis of novel avocado genes.</title>
        <authorList>
            <person name="Nath O."/>
            <person name="Fletcher S.J."/>
            <person name="Hayward A."/>
            <person name="Shaw L.M."/>
            <person name="Masouleh A.K."/>
            <person name="Furtado A."/>
            <person name="Henry R.J."/>
            <person name="Mitter N."/>
        </authorList>
    </citation>
    <scope>NUCLEOTIDE SEQUENCE [LARGE SCALE GENOMIC DNA]</scope>
    <source>
        <strain evidence="2">cv. Hass</strain>
    </source>
</reference>
<comment type="caution">
    <text evidence="1">The sequence shown here is derived from an EMBL/GenBank/DDBJ whole genome shotgun (WGS) entry which is preliminary data.</text>
</comment>